<dbReference type="InterPro" id="IPR036737">
    <property type="entry name" value="OmpA-like_sf"/>
</dbReference>
<reference evidence="2 3" key="1">
    <citation type="submission" date="2021-03" db="EMBL/GenBank/DDBJ databases">
        <title>Novel species identification of genus Shewanella.</title>
        <authorList>
            <person name="Liu G."/>
            <person name="Zhang Q."/>
        </authorList>
    </citation>
    <scope>NUCLEOTIDE SEQUENCE [LARGE SCALE GENOMIC DNA]</scope>
    <source>
        <strain evidence="2 3">FJAT-52962</strain>
    </source>
</reference>
<feature type="signal peptide" evidence="1">
    <location>
        <begin position="1"/>
        <end position="17"/>
    </location>
</feature>
<evidence type="ECO:0000313" key="3">
    <source>
        <dbReference type="Proteomes" id="UP000663207"/>
    </source>
</evidence>
<organism evidence="2 3">
    <name type="scientific">Shewanella sedimentimangrovi</name>
    <dbReference type="NCBI Taxonomy" id="2814293"/>
    <lineage>
        <taxon>Bacteria</taxon>
        <taxon>Pseudomonadati</taxon>
        <taxon>Pseudomonadota</taxon>
        <taxon>Gammaproteobacteria</taxon>
        <taxon>Alteromonadales</taxon>
        <taxon>Shewanellaceae</taxon>
        <taxon>Shewanella</taxon>
    </lineage>
</organism>
<dbReference type="SUPFAM" id="SSF103088">
    <property type="entry name" value="OmpA-like"/>
    <property type="match status" value="1"/>
</dbReference>
<dbReference type="RefSeq" id="WP_207380958.1">
    <property type="nucleotide sequence ID" value="NZ_CP071502.1"/>
</dbReference>
<dbReference type="Proteomes" id="UP000663207">
    <property type="component" value="Chromosome"/>
</dbReference>
<name>A0ABX7R3V4_9GAMM</name>
<sequence>MRILAVILMLMSLKSWANCDSNNDLGGISFDKNSSYFDKAGSQVLDAILDPTAPGYLRLEFAINSNEGDEQLRQYNLWLAQRRIDRVREYLGNKGFAAPVVSLIRTAATDTSRNLQLIWCEESDSAPKSLVADR</sequence>
<accession>A0ABX7R3V4</accession>
<gene>
    <name evidence="2" type="ORF">JYB85_02770</name>
</gene>
<keyword evidence="1" id="KW-0732">Signal</keyword>
<feature type="chain" id="PRO_5047348961" description="OmpA-like domain-containing protein" evidence="1">
    <location>
        <begin position="18"/>
        <end position="134"/>
    </location>
</feature>
<evidence type="ECO:0008006" key="4">
    <source>
        <dbReference type="Google" id="ProtNLM"/>
    </source>
</evidence>
<dbReference type="Gene3D" id="3.30.1330.60">
    <property type="entry name" value="OmpA-like domain"/>
    <property type="match status" value="1"/>
</dbReference>
<evidence type="ECO:0000313" key="2">
    <source>
        <dbReference type="EMBL" id="QSX37783.1"/>
    </source>
</evidence>
<evidence type="ECO:0000256" key="1">
    <source>
        <dbReference type="SAM" id="SignalP"/>
    </source>
</evidence>
<protein>
    <recommendedName>
        <fullName evidence="4">OmpA-like domain-containing protein</fullName>
    </recommendedName>
</protein>
<keyword evidence="3" id="KW-1185">Reference proteome</keyword>
<proteinExistence type="predicted"/>
<dbReference type="EMBL" id="CP071502">
    <property type="protein sequence ID" value="QSX37783.1"/>
    <property type="molecule type" value="Genomic_DNA"/>
</dbReference>